<dbReference type="PANTHER" id="PTHR11373">
    <property type="entry name" value="DEOXYNUCLEOSIDE TRIPHOSPHATE TRIPHOSPHOHYDROLASE"/>
    <property type="match status" value="1"/>
</dbReference>
<dbReference type="InterPro" id="IPR050135">
    <property type="entry name" value="dGTPase-like"/>
</dbReference>
<dbReference type="SUPFAM" id="SSF109604">
    <property type="entry name" value="HD-domain/PDEase-like"/>
    <property type="match status" value="1"/>
</dbReference>
<dbReference type="Gene3D" id="1.10.3210.10">
    <property type="entry name" value="Hypothetical protein af1432"/>
    <property type="match status" value="1"/>
</dbReference>
<dbReference type="PROSITE" id="PS51831">
    <property type="entry name" value="HD"/>
    <property type="match status" value="1"/>
</dbReference>
<dbReference type="PANTHER" id="PTHR11373:SF4">
    <property type="entry name" value="DEOXYNUCLEOSIDE TRIPHOSPHATE TRIPHOSPHOHYDROLASE SAMHD1"/>
    <property type="match status" value="1"/>
</dbReference>
<dbReference type="InterPro" id="IPR045509">
    <property type="entry name" value="HD_assoc_2"/>
</dbReference>
<dbReference type="InterPro" id="IPR006674">
    <property type="entry name" value="HD_domain"/>
</dbReference>
<comment type="caution">
    <text evidence="2">The sequence shown here is derived from an EMBL/GenBank/DDBJ whole genome shotgun (WGS) entry which is preliminary data.</text>
</comment>
<gene>
    <name evidence="2" type="ORF">RG963_07150</name>
</gene>
<dbReference type="SMART" id="SM00471">
    <property type="entry name" value="HDc"/>
    <property type="match status" value="1"/>
</dbReference>
<evidence type="ECO:0000313" key="3">
    <source>
        <dbReference type="Proteomes" id="UP001246244"/>
    </source>
</evidence>
<dbReference type="EMBL" id="JAVKPK010000022">
    <property type="protein sequence ID" value="MDR7665559.1"/>
    <property type="molecule type" value="Genomic_DNA"/>
</dbReference>
<feature type="domain" description="HD" evidence="1">
    <location>
        <begin position="50"/>
        <end position="161"/>
    </location>
</feature>
<dbReference type="Pfam" id="PF01966">
    <property type="entry name" value="HD"/>
    <property type="match status" value="1"/>
</dbReference>
<protein>
    <submittedName>
        <fullName evidence="2">HD domain-containing protein</fullName>
    </submittedName>
</protein>
<dbReference type="Pfam" id="PF19276">
    <property type="entry name" value="HD_assoc_2"/>
    <property type="match status" value="1"/>
</dbReference>
<reference evidence="3" key="1">
    <citation type="submission" date="2023-07" db="EMBL/GenBank/DDBJ databases">
        <title>Whole-genome sequencing of a new Methanosarcina sp. Z-7115.</title>
        <authorList>
            <person name="Zhilina T.N."/>
            <person name="Merkel A.Y."/>
        </authorList>
    </citation>
    <scope>NUCLEOTIDE SEQUENCE [LARGE SCALE GENOMIC DNA]</scope>
    <source>
        <strain evidence="3">Z-7115</strain>
    </source>
</reference>
<name>A0ABU2D0Q8_9EURY</name>
<sequence length="411" mass="47238">MKVVLDPVHGYIELDDLIQELLATPQMQRLRRVRQLGFSNLVYPGANHTRFEHSLGTMHLTSMLTKNLDSIEGDKKTEIKAASLLHDVGHGPFSHVTENIIDRYTRRRHDDVKEILGKGEIREVLNKYGISPGNLAKHIKGETSIGQILSSEIDVDRMDYLVRDAHYTGVAFGVVDYNRLINQMNFYEDRLVVDYGGLKAAESLLVSRFWMNTSVYYHHVTRISEAMCSRAVEYMIENKELDPLRLRQMDDIDLVAAMRNATGSGYAEELSRQLDARKLYKRALYVGLEDVGKGVLRHRDRIRRAEKEIAELAGVDPRYVLLDIPKTPEMLEMRAMIKTDHKMIPLNEASHFVSILQEAHMDNWRMGVYSLREHCEAVGKAARDYFDVKKATKQFKLSDISDRKEKGDFRS</sequence>
<evidence type="ECO:0000259" key="1">
    <source>
        <dbReference type="PROSITE" id="PS51831"/>
    </source>
</evidence>
<dbReference type="InterPro" id="IPR003607">
    <property type="entry name" value="HD/PDEase_dom"/>
</dbReference>
<dbReference type="CDD" id="cd00077">
    <property type="entry name" value="HDc"/>
    <property type="match status" value="1"/>
</dbReference>
<dbReference type="RefSeq" id="WP_310575586.1">
    <property type="nucleotide sequence ID" value="NZ_JAVKPK010000022.1"/>
</dbReference>
<evidence type="ECO:0000313" key="2">
    <source>
        <dbReference type="EMBL" id="MDR7665559.1"/>
    </source>
</evidence>
<dbReference type="Proteomes" id="UP001246244">
    <property type="component" value="Unassembled WGS sequence"/>
</dbReference>
<organism evidence="2 3">
    <name type="scientific">Methanosarcina baikalica</name>
    <dbReference type="NCBI Taxonomy" id="3073890"/>
    <lineage>
        <taxon>Archaea</taxon>
        <taxon>Methanobacteriati</taxon>
        <taxon>Methanobacteriota</taxon>
        <taxon>Stenosarchaea group</taxon>
        <taxon>Methanomicrobia</taxon>
        <taxon>Methanosarcinales</taxon>
        <taxon>Methanosarcinaceae</taxon>
        <taxon>Methanosarcina</taxon>
    </lineage>
</organism>
<accession>A0ABU2D0Q8</accession>
<proteinExistence type="predicted"/>
<keyword evidence="3" id="KW-1185">Reference proteome</keyword>